<keyword evidence="6" id="KW-0805">Transcription regulation</keyword>
<evidence type="ECO:0000256" key="10">
    <source>
        <dbReference type="ARBA" id="ARBA00038390"/>
    </source>
</evidence>
<comment type="similarity">
    <text evidence="10">Belongs to the Ikaros C2H2-type zinc-finger protein family.</text>
</comment>
<evidence type="ECO:0000256" key="8">
    <source>
        <dbReference type="ARBA" id="ARBA00023163"/>
    </source>
</evidence>
<keyword evidence="7" id="KW-0238">DNA-binding</keyword>
<dbReference type="Gene3D" id="3.30.160.60">
    <property type="entry name" value="Classic Zinc Finger"/>
    <property type="match status" value="4"/>
</dbReference>
<dbReference type="OrthoDB" id="6417347at2759"/>
<organism evidence="14">
    <name type="scientific">Tetraodon nigroviridis</name>
    <name type="common">Spotted green pufferfish</name>
    <name type="synonym">Chelonodon nigroviridis</name>
    <dbReference type="NCBI Taxonomy" id="99883"/>
    <lineage>
        <taxon>Eukaryota</taxon>
        <taxon>Metazoa</taxon>
        <taxon>Chordata</taxon>
        <taxon>Craniata</taxon>
        <taxon>Vertebrata</taxon>
        <taxon>Euteleostomi</taxon>
        <taxon>Actinopterygii</taxon>
        <taxon>Neopterygii</taxon>
        <taxon>Teleostei</taxon>
        <taxon>Neoteleostei</taxon>
        <taxon>Acanthomorphata</taxon>
        <taxon>Eupercaria</taxon>
        <taxon>Tetraodontiformes</taxon>
        <taxon>Tetradontoidea</taxon>
        <taxon>Tetraodontidae</taxon>
        <taxon>Tetraodon</taxon>
    </lineage>
</organism>
<dbReference type="FunFam" id="3.30.160.60:FF:000372">
    <property type="entry name" value="IKAROS family zinc finger 4"/>
    <property type="match status" value="1"/>
</dbReference>
<keyword evidence="4 11" id="KW-0863">Zinc-finger</keyword>
<evidence type="ECO:0000259" key="13">
    <source>
        <dbReference type="PROSITE" id="PS50157"/>
    </source>
</evidence>
<reference evidence="14" key="2">
    <citation type="submission" date="2004-02" db="EMBL/GenBank/DDBJ databases">
        <authorList>
            <consortium name="Genoscope"/>
            <consortium name="Whitehead Institute Centre for Genome Research"/>
        </authorList>
    </citation>
    <scope>NUCLEOTIDE SEQUENCE</scope>
</reference>
<evidence type="ECO:0000256" key="5">
    <source>
        <dbReference type="ARBA" id="ARBA00022833"/>
    </source>
</evidence>
<evidence type="ECO:0000256" key="1">
    <source>
        <dbReference type="ARBA" id="ARBA00004123"/>
    </source>
</evidence>
<keyword evidence="3" id="KW-0677">Repeat</keyword>
<evidence type="ECO:0000256" key="9">
    <source>
        <dbReference type="ARBA" id="ARBA00023242"/>
    </source>
</evidence>
<gene>
    <name evidence="14" type="ORF">GSTENG00026399001</name>
</gene>
<dbReference type="KEGG" id="tng:GSTEN00026399G001"/>
<dbReference type="InterPro" id="IPR013087">
    <property type="entry name" value="Znf_C2H2_type"/>
</dbReference>
<feature type="compositionally biased region" description="Basic and acidic residues" evidence="12">
    <location>
        <begin position="92"/>
        <end position="106"/>
    </location>
</feature>
<feature type="domain" description="C2H2-type" evidence="13">
    <location>
        <begin position="160"/>
        <end position="187"/>
    </location>
</feature>
<evidence type="ECO:0000256" key="2">
    <source>
        <dbReference type="ARBA" id="ARBA00022723"/>
    </source>
</evidence>
<feature type="region of interest" description="Disordered" evidence="12">
    <location>
        <begin position="1"/>
        <end position="120"/>
    </location>
</feature>
<dbReference type="SUPFAM" id="SSF57667">
    <property type="entry name" value="beta-beta-alpha zinc fingers"/>
    <property type="match status" value="3"/>
</dbReference>
<comment type="caution">
    <text evidence="14">The sequence shown here is derived from an EMBL/GenBank/DDBJ whole genome shotgun (WGS) entry which is preliminary data.</text>
</comment>
<keyword evidence="9" id="KW-0539">Nucleus</keyword>
<dbReference type="SMART" id="SM00355">
    <property type="entry name" value="ZnF_C2H2"/>
    <property type="match status" value="6"/>
</dbReference>
<name>Q4RZN3_TETNG</name>
<dbReference type="EMBL" id="CAAE01014786">
    <property type="protein sequence ID" value="CAG06149.1"/>
    <property type="molecule type" value="Genomic_DNA"/>
</dbReference>
<dbReference type="FunFam" id="3.30.160.60:FF:000124">
    <property type="entry name" value="IKAROS family zinc finger 4"/>
    <property type="match status" value="1"/>
</dbReference>
<feature type="compositionally biased region" description="Basic and acidic residues" evidence="12">
    <location>
        <begin position="334"/>
        <end position="350"/>
    </location>
</feature>
<evidence type="ECO:0000256" key="12">
    <source>
        <dbReference type="SAM" id="MobiDB-lite"/>
    </source>
</evidence>
<dbReference type="GO" id="GO:0003700">
    <property type="term" value="F:DNA-binding transcription factor activity"/>
    <property type="evidence" value="ECO:0007669"/>
    <property type="project" value="TreeGrafter"/>
</dbReference>
<feature type="domain" description="C2H2-type" evidence="13">
    <location>
        <begin position="244"/>
        <end position="267"/>
    </location>
</feature>
<evidence type="ECO:0000256" key="4">
    <source>
        <dbReference type="ARBA" id="ARBA00022771"/>
    </source>
</evidence>
<dbReference type="InterPro" id="IPR050589">
    <property type="entry name" value="Ikaros_C2H2-ZF"/>
</dbReference>
<keyword evidence="8" id="KW-0804">Transcription</keyword>
<dbReference type="InterPro" id="IPR036236">
    <property type="entry name" value="Znf_C2H2_sf"/>
</dbReference>
<dbReference type="PANTHER" id="PTHR24404:SF23">
    <property type="entry name" value="ZINC FINGER PROTEIN AIOLOS"/>
    <property type="match status" value="1"/>
</dbReference>
<dbReference type="PANTHER" id="PTHR24404">
    <property type="entry name" value="ZINC FINGER PROTEIN"/>
    <property type="match status" value="1"/>
</dbReference>
<dbReference type="AlphaFoldDB" id="Q4RZN3"/>
<proteinExistence type="inferred from homology"/>
<evidence type="ECO:0000256" key="11">
    <source>
        <dbReference type="PROSITE-ProRule" id="PRU00042"/>
    </source>
</evidence>
<dbReference type="GO" id="GO:0005634">
    <property type="term" value="C:nucleus"/>
    <property type="evidence" value="ECO:0007669"/>
    <property type="project" value="UniProtKB-SubCell"/>
</dbReference>
<feature type="non-terminal residue" evidence="14">
    <location>
        <position position="1"/>
    </location>
</feature>
<evidence type="ECO:0000256" key="6">
    <source>
        <dbReference type="ARBA" id="ARBA00023015"/>
    </source>
</evidence>
<evidence type="ECO:0000313" key="14">
    <source>
        <dbReference type="EMBL" id="CAG06149.1"/>
    </source>
</evidence>
<comment type="subcellular location">
    <subcellularLocation>
        <location evidence="1">Nucleus</location>
    </subcellularLocation>
</comment>
<keyword evidence="2" id="KW-0479">Metal-binding</keyword>
<keyword evidence="5" id="KW-0862">Zinc</keyword>
<dbReference type="Pfam" id="PF00096">
    <property type="entry name" value="zf-C2H2"/>
    <property type="match status" value="3"/>
</dbReference>
<feature type="compositionally biased region" description="Basic and acidic residues" evidence="12">
    <location>
        <begin position="24"/>
        <end position="38"/>
    </location>
</feature>
<feature type="domain" description="C2H2-type" evidence="13">
    <location>
        <begin position="216"/>
        <end position="243"/>
    </location>
</feature>
<dbReference type="FunFam" id="3.30.160.60:FF:000073">
    <property type="entry name" value="IKAROS family zinc finger 1"/>
    <property type="match status" value="1"/>
</dbReference>
<feature type="compositionally biased region" description="Basic and acidic residues" evidence="12">
    <location>
        <begin position="49"/>
        <end position="80"/>
    </location>
</feature>
<evidence type="ECO:0000256" key="3">
    <source>
        <dbReference type="ARBA" id="ARBA00022737"/>
    </source>
</evidence>
<feature type="region of interest" description="Disordered" evidence="12">
    <location>
        <begin position="334"/>
        <end position="383"/>
    </location>
</feature>
<dbReference type="GO" id="GO:0000978">
    <property type="term" value="F:RNA polymerase II cis-regulatory region sequence-specific DNA binding"/>
    <property type="evidence" value="ECO:0007669"/>
    <property type="project" value="TreeGrafter"/>
</dbReference>
<evidence type="ECO:0000256" key="7">
    <source>
        <dbReference type="ARBA" id="ARBA00023125"/>
    </source>
</evidence>
<dbReference type="GO" id="GO:0006357">
    <property type="term" value="P:regulation of transcription by RNA polymerase II"/>
    <property type="evidence" value="ECO:0007669"/>
    <property type="project" value="TreeGrafter"/>
</dbReference>
<sequence length="521" mass="57375">MDTGKSQEFPTPVENGIEMYTDDADVKPRGEEETKDDSLCEDGMQYEEGAIKTEAEDSEDIVHHPKAERREDELVLKEEVEGSEDGMEEGFDDQRTGDEEDGRNGDGDDGGDAGNEPQDLSLVDYSQYDGAALPEAHMAAAAGADGTRGVPSRVQATGKLNCDICGLSCVSINVLLVHKRSHTGERPFHCNQCGASFTQKGNLLRHIKLHTGEKPFKCPMCSYACRRRDALSGHMRTHSVEKPYKCNHCSRSYKQRSSLEEHRERCHVYIQTKSHSERGESHTSRAPMGTERALLLDRLASNVAKRKNSVPQKFTGDNGVCLDLSCSRELNQRSDVKEHLPGSPDADGHQQHMHAGLDGEPASLNRPYTLPLDRNNPSPLGLTNGHKMVIPGLGLPGANQQPFSMESFHSDGSQMSKPIMYSLGHLLGGLSHHNGLPHPHGQPMPLSPLEALRSVRADGEAGALPGAVYPCGHCRVIFLDYVMFTIHMGCHGFRDPLECNMCGHRSRDRYEFSSHIARGEH</sequence>
<feature type="domain" description="C2H2-type" evidence="13">
    <location>
        <begin position="188"/>
        <end position="215"/>
    </location>
</feature>
<accession>Q4RZN3</accession>
<dbReference type="PROSITE" id="PS00028">
    <property type="entry name" value="ZINC_FINGER_C2H2_1"/>
    <property type="match status" value="5"/>
</dbReference>
<feature type="compositionally biased region" description="Acidic residues" evidence="12">
    <location>
        <begin position="81"/>
        <end position="91"/>
    </location>
</feature>
<dbReference type="GO" id="GO:0008270">
    <property type="term" value="F:zinc ion binding"/>
    <property type="evidence" value="ECO:0007669"/>
    <property type="project" value="UniProtKB-KW"/>
</dbReference>
<protein>
    <submittedName>
        <fullName evidence="14">(spotted green pufferfish) hypothetical protein</fullName>
    </submittedName>
</protein>
<dbReference type="PROSITE" id="PS50157">
    <property type="entry name" value="ZINC_FINGER_C2H2_2"/>
    <property type="match status" value="4"/>
</dbReference>
<reference evidence="14" key="1">
    <citation type="journal article" date="2004" name="Nature">
        <title>Genome duplication in the teleost fish Tetraodon nigroviridis reveals the early vertebrate proto-karyotype.</title>
        <authorList>
            <person name="Jaillon O."/>
            <person name="Aury J.-M."/>
            <person name="Brunet F."/>
            <person name="Petit J.-L."/>
            <person name="Stange-Thomann N."/>
            <person name="Mauceli E."/>
            <person name="Bouneau L."/>
            <person name="Fischer C."/>
            <person name="Ozouf-Costaz C."/>
            <person name="Bernot A."/>
            <person name="Nicaud S."/>
            <person name="Jaffe D."/>
            <person name="Fisher S."/>
            <person name="Lutfalla G."/>
            <person name="Dossat C."/>
            <person name="Segurens B."/>
            <person name="Dasilva C."/>
            <person name="Salanoubat M."/>
            <person name="Levy M."/>
            <person name="Boudet N."/>
            <person name="Castellano S."/>
            <person name="Anthouard V."/>
            <person name="Jubin C."/>
            <person name="Castelli V."/>
            <person name="Katinka M."/>
            <person name="Vacherie B."/>
            <person name="Biemont C."/>
            <person name="Skalli Z."/>
            <person name="Cattolico L."/>
            <person name="Poulain J."/>
            <person name="De Berardinis V."/>
            <person name="Cruaud C."/>
            <person name="Duprat S."/>
            <person name="Brottier P."/>
            <person name="Coutanceau J.-P."/>
            <person name="Gouzy J."/>
            <person name="Parra G."/>
            <person name="Lardier G."/>
            <person name="Chapple C."/>
            <person name="McKernan K.J."/>
            <person name="McEwan P."/>
            <person name="Bosak S."/>
            <person name="Kellis M."/>
            <person name="Volff J.-N."/>
            <person name="Guigo R."/>
            <person name="Zody M.C."/>
            <person name="Mesirov J."/>
            <person name="Lindblad-Toh K."/>
            <person name="Birren B."/>
            <person name="Nusbaum C."/>
            <person name="Kahn D."/>
            <person name="Robinson-Rechavi M."/>
            <person name="Laudet V."/>
            <person name="Schachter V."/>
            <person name="Quetier F."/>
            <person name="Saurin W."/>
            <person name="Scarpelli C."/>
            <person name="Wincker P."/>
            <person name="Lander E.S."/>
            <person name="Weissenbach J."/>
            <person name="Roest Crollius H."/>
        </authorList>
    </citation>
    <scope>NUCLEOTIDE SEQUENCE [LARGE SCALE GENOMIC DNA]</scope>
</reference>
<dbReference type="GO" id="GO:0042802">
    <property type="term" value="F:identical protein binding"/>
    <property type="evidence" value="ECO:0007669"/>
    <property type="project" value="UniProtKB-ARBA"/>
</dbReference>